<evidence type="ECO:0000259" key="8">
    <source>
        <dbReference type="SMART" id="SM00861"/>
    </source>
</evidence>
<dbReference type="GO" id="GO:0009083">
    <property type="term" value="P:branched-chain amino acid catabolic process"/>
    <property type="evidence" value="ECO:0007669"/>
    <property type="project" value="TreeGrafter"/>
</dbReference>
<evidence type="ECO:0000256" key="5">
    <source>
        <dbReference type="ARBA" id="ARBA00023052"/>
    </source>
</evidence>
<gene>
    <name evidence="9" type="ORF">AKN88_08275</name>
</gene>
<evidence type="ECO:0000256" key="6">
    <source>
        <dbReference type="ARBA" id="ARBA00070795"/>
    </source>
</evidence>
<dbReference type="Gene3D" id="3.40.50.920">
    <property type="match status" value="1"/>
</dbReference>
<dbReference type="InterPro" id="IPR033248">
    <property type="entry name" value="Transketolase_C"/>
</dbReference>
<evidence type="ECO:0000256" key="3">
    <source>
        <dbReference type="ARBA" id="ARBA00012277"/>
    </source>
</evidence>
<dbReference type="FunFam" id="3.40.50.920:FF:000001">
    <property type="entry name" value="Pyruvate dehydrogenase E1 beta subunit"/>
    <property type="match status" value="1"/>
</dbReference>
<organism evidence="9 10">
    <name type="scientific">Thiopseudomonas alkaliphila</name>
    <dbReference type="NCBI Taxonomy" id="1697053"/>
    <lineage>
        <taxon>Bacteria</taxon>
        <taxon>Pseudomonadati</taxon>
        <taxon>Pseudomonadota</taxon>
        <taxon>Gammaproteobacteria</taxon>
        <taxon>Pseudomonadales</taxon>
        <taxon>Pseudomonadaceae</taxon>
        <taxon>Thiopseudomonas</taxon>
    </lineage>
</organism>
<dbReference type="STRING" id="1697053.AKN87_10645"/>
<reference evidence="9 10" key="1">
    <citation type="journal article" date="2015" name="Genome Announc.">
        <title>Genome Sequences of Oblitimonas alkaliphila gen. nov. sp. nov. (Proposed), a Novel Bacterium of the Pseudomonadaceae Family.</title>
        <authorList>
            <person name="Lauer A.C."/>
            <person name="Nicholson A.C."/>
            <person name="Humrighouse B.W."/>
            <person name="Emery B."/>
            <person name="Drobish A."/>
            <person name="Juieng P."/>
            <person name="Loparev V."/>
            <person name="McQuiston J.R."/>
        </authorList>
    </citation>
    <scope>NUCLEOTIDE SEQUENCE [LARGE SCALE GENOMIC DNA]</scope>
    <source>
        <strain evidence="9 10">E5571</strain>
    </source>
</reference>
<dbReference type="CDD" id="cd07036">
    <property type="entry name" value="TPP_PYR_E1-PDHc-beta_like"/>
    <property type="match status" value="1"/>
</dbReference>
<dbReference type="FunFam" id="3.40.50.970:FF:000001">
    <property type="entry name" value="Pyruvate dehydrogenase E1 beta subunit"/>
    <property type="match status" value="1"/>
</dbReference>
<dbReference type="PATRIC" id="fig|1698449.3.peg.1664"/>
<dbReference type="EMBL" id="CP012365">
    <property type="protein sequence ID" value="AKX59924.1"/>
    <property type="molecule type" value="Genomic_DNA"/>
</dbReference>
<protein>
    <recommendedName>
        <fullName evidence="6">2-oxoisovalerate dehydrogenase subunit beta</fullName>
        <ecNumber evidence="3">1.2.4.4</ecNumber>
    </recommendedName>
    <alternativeName>
        <fullName evidence="7">Branched-chain alpha-keto acid dehydrogenase E1 component beta chain</fullName>
    </alternativeName>
</protein>
<dbReference type="InterPro" id="IPR029061">
    <property type="entry name" value="THDP-binding"/>
</dbReference>
<proteinExistence type="predicted"/>
<dbReference type="Pfam" id="PF02779">
    <property type="entry name" value="Transket_pyr"/>
    <property type="match status" value="1"/>
</dbReference>
<evidence type="ECO:0000256" key="7">
    <source>
        <dbReference type="ARBA" id="ARBA00082400"/>
    </source>
</evidence>
<comment type="cofactor">
    <cofactor evidence="1">
        <name>thiamine diphosphate</name>
        <dbReference type="ChEBI" id="CHEBI:58937"/>
    </cofactor>
</comment>
<dbReference type="SUPFAM" id="SSF52518">
    <property type="entry name" value="Thiamin diphosphate-binding fold (THDP-binding)"/>
    <property type="match status" value="1"/>
</dbReference>
<keyword evidence="5" id="KW-0786">Thiamine pyrophosphate</keyword>
<evidence type="ECO:0000313" key="9">
    <source>
        <dbReference type="EMBL" id="AKX59924.1"/>
    </source>
</evidence>
<dbReference type="PANTHER" id="PTHR42980:SF1">
    <property type="entry name" value="2-OXOISOVALERATE DEHYDROGENASE SUBUNIT BETA, MITOCHONDRIAL"/>
    <property type="match status" value="1"/>
</dbReference>
<dbReference type="Pfam" id="PF02780">
    <property type="entry name" value="Transketolase_C"/>
    <property type="match status" value="1"/>
</dbReference>
<accession>A0A0K1XF93</accession>
<evidence type="ECO:0000256" key="2">
    <source>
        <dbReference type="ARBA" id="ARBA00002859"/>
    </source>
</evidence>
<dbReference type="GO" id="GO:0007584">
    <property type="term" value="P:response to nutrient"/>
    <property type="evidence" value="ECO:0007669"/>
    <property type="project" value="TreeGrafter"/>
</dbReference>
<dbReference type="Gene3D" id="3.40.50.970">
    <property type="match status" value="1"/>
</dbReference>
<dbReference type="EC" id="1.2.4.4" evidence="3"/>
<dbReference type="InterPro" id="IPR005475">
    <property type="entry name" value="Transketolase-like_Pyr-bd"/>
</dbReference>
<dbReference type="Proteomes" id="UP000063953">
    <property type="component" value="Chromosome"/>
</dbReference>
<keyword evidence="4" id="KW-0560">Oxidoreductase</keyword>
<sequence length="325" mass="35681">MSKINLLQAINQALDIAMQQDPSVICFGEDVGSFGGVFRATQGLQAKYGRERCFNTPLTEQGILGFANGLAAFGHKPVAEIQFADYIFPAFDQIVNETAKFRYRSGNQFNVGGLTVRTPYGGGISGGHYHSQSPESFFTHIPGIRVVIPRNSEQAKGLLLASINCPDPVIFFEPKRLYRAAVGEVPEGYYELPLAKAEVVQQGTDITLLAWGAQMEIIEKAAQLAAAEGIACEVIDLRSLLPWDVDTVATSVKKTGRLVINHEAPLTSGFGAEIAATMQQECFLSLESPIMRVTGWDTPFPYMLEKEYLPNEFRTLDAIRSSMNY</sequence>
<dbReference type="SUPFAM" id="SSF52922">
    <property type="entry name" value="TK C-terminal domain-like"/>
    <property type="match status" value="1"/>
</dbReference>
<dbReference type="AlphaFoldDB" id="A0A0K1XF93"/>
<dbReference type="InterPro" id="IPR009014">
    <property type="entry name" value="Transketo_C/PFOR_II"/>
</dbReference>
<evidence type="ECO:0000313" key="10">
    <source>
        <dbReference type="Proteomes" id="UP000063953"/>
    </source>
</evidence>
<name>A0A0K1XF93_9GAMM</name>
<evidence type="ECO:0000256" key="1">
    <source>
        <dbReference type="ARBA" id="ARBA00001964"/>
    </source>
</evidence>
<evidence type="ECO:0000256" key="4">
    <source>
        <dbReference type="ARBA" id="ARBA00023002"/>
    </source>
</evidence>
<dbReference type="GO" id="GO:0003863">
    <property type="term" value="F:branched-chain 2-oxo acid dehydrogenase activity"/>
    <property type="evidence" value="ECO:0007669"/>
    <property type="project" value="UniProtKB-EC"/>
</dbReference>
<comment type="function">
    <text evidence="2">The branched-chain alpha-keto dehydrogenase complex catalyzes the overall conversion of alpha-keto acids to acyl-CoA and CO(2). It contains multiple copies of three enzymatic components: branched-chain alpha-keto acid decarboxylase (E1), lipoamide acyltransferase (E2) and lipoamide dehydrogenase (E3).</text>
</comment>
<feature type="domain" description="Transketolase-like pyrimidine-binding" evidence="8">
    <location>
        <begin position="4"/>
        <end position="180"/>
    </location>
</feature>
<dbReference type="RefSeq" id="WP_053101099.1">
    <property type="nucleotide sequence ID" value="NZ_CP012365.1"/>
</dbReference>
<dbReference type="SMART" id="SM00861">
    <property type="entry name" value="Transket_pyr"/>
    <property type="match status" value="1"/>
</dbReference>
<dbReference type="PANTHER" id="PTHR42980">
    <property type="entry name" value="2-OXOISOVALERATE DEHYDROGENASE SUBUNIT BETA-RELATED"/>
    <property type="match status" value="1"/>
</dbReference>
<keyword evidence="10" id="KW-1185">Reference proteome</keyword>